<dbReference type="InterPro" id="IPR006115">
    <property type="entry name" value="6PGDH_NADP-bd"/>
</dbReference>
<keyword evidence="7" id="KW-1185">Reference proteome</keyword>
<dbReference type="Proteomes" id="UP000494252">
    <property type="component" value="Unassembled WGS sequence"/>
</dbReference>
<dbReference type="EC" id="1.1.1.60" evidence="6"/>
<keyword evidence="2" id="KW-0520">NAD</keyword>
<dbReference type="Pfam" id="PF03446">
    <property type="entry name" value="NAD_binding_2"/>
    <property type="match status" value="1"/>
</dbReference>
<accession>A0A6J5GU37</accession>
<dbReference type="InterPro" id="IPR015815">
    <property type="entry name" value="HIBADH-related"/>
</dbReference>
<reference evidence="6 7" key="1">
    <citation type="submission" date="2020-04" db="EMBL/GenBank/DDBJ databases">
        <authorList>
            <person name="De Canck E."/>
        </authorList>
    </citation>
    <scope>NUCLEOTIDE SEQUENCE [LARGE SCALE GENOMIC DNA]</scope>
    <source>
        <strain evidence="6 7">LMG 27177</strain>
    </source>
</reference>
<dbReference type="Gene3D" id="3.40.50.720">
    <property type="entry name" value="NAD(P)-binding Rossmann-like Domain"/>
    <property type="match status" value="1"/>
</dbReference>
<dbReference type="AlphaFoldDB" id="A0A6J5GU37"/>
<evidence type="ECO:0000259" key="5">
    <source>
        <dbReference type="Pfam" id="PF14833"/>
    </source>
</evidence>
<feature type="domain" description="3-hydroxyisobutyrate dehydrogenase-like NAD-binding" evidence="5">
    <location>
        <begin position="165"/>
        <end position="284"/>
    </location>
</feature>
<dbReference type="InterPro" id="IPR029154">
    <property type="entry name" value="HIBADH-like_NADP-bd"/>
</dbReference>
<keyword evidence="1 6" id="KW-0560">Oxidoreductase</keyword>
<organism evidence="6 7">
    <name type="scientific">Paraburkholderia fynbosensis</name>
    <dbReference type="NCBI Taxonomy" id="1200993"/>
    <lineage>
        <taxon>Bacteria</taxon>
        <taxon>Pseudomonadati</taxon>
        <taxon>Pseudomonadota</taxon>
        <taxon>Betaproteobacteria</taxon>
        <taxon>Burkholderiales</taxon>
        <taxon>Burkholderiaceae</taxon>
        <taxon>Paraburkholderia</taxon>
    </lineage>
</organism>
<feature type="active site" evidence="3">
    <location>
        <position position="171"/>
    </location>
</feature>
<dbReference type="InterPro" id="IPR036291">
    <property type="entry name" value="NAD(P)-bd_dom_sf"/>
</dbReference>
<feature type="domain" description="6-phosphogluconate dehydrogenase NADP-binding" evidence="4">
    <location>
        <begin position="2"/>
        <end position="159"/>
    </location>
</feature>
<evidence type="ECO:0000259" key="4">
    <source>
        <dbReference type="Pfam" id="PF03446"/>
    </source>
</evidence>
<dbReference type="PANTHER" id="PTHR43060:SF15">
    <property type="entry name" value="3-HYDROXYISOBUTYRATE DEHYDROGENASE-LIKE 1, MITOCHONDRIAL-RELATED"/>
    <property type="match status" value="1"/>
</dbReference>
<dbReference type="EMBL" id="CADIKI010000024">
    <property type="protein sequence ID" value="CAB3807050.1"/>
    <property type="molecule type" value="Genomic_DNA"/>
</dbReference>
<evidence type="ECO:0000313" key="6">
    <source>
        <dbReference type="EMBL" id="CAB3807050.1"/>
    </source>
</evidence>
<evidence type="ECO:0000256" key="3">
    <source>
        <dbReference type="PIRSR" id="PIRSR000103-1"/>
    </source>
</evidence>
<gene>
    <name evidence="6" type="primary">glxR_4</name>
    <name evidence="6" type="ORF">LMG27177_06231</name>
</gene>
<sequence>MKVAVIGVGVMGSAIATRLIQTGAEVTVFDAFAGKLGPLVSIGATAAESAATATRNADFVITSLNSAAIVEKAVFGPNGIAAEGSTDKLLIDMSSIDAGRTSEMAARLREQSGMGWVDAPLSGGAPAALQGTLTLMVGGTEQDVKHAEPLLAQLAARFTRFGEAGAGQTVKLINQVLCAAGFMAVAEAVRFAEQHGVDASKIPGALAGGRADSRILQEFMGKMAVRDFTPTGRIDNMLKDLETVQASAMARRIPMPVTSVITDLHRMLVAGGFGAADSAEYMRLFRLGKGEV</sequence>
<dbReference type="RefSeq" id="WP_175165340.1">
    <property type="nucleotide sequence ID" value="NZ_CADIKI010000024.1"/>
</dbReference>
<dbReference type="SUPFAM" id="SSF51735">
    <property type="entry name" value="NAD(P)-binding Rossmann-fold domains"/>
    <property type="match status" value="1"/>
</dbReference>
<proteinExistence type="predicted"/>
<dbReference type="SUPFAM" id="SSF48179">
    <property type="entry name" value="6-phosphogluconate dehydrogenase C-terminal domain-like"/>
    <property type="match status" value="1"/>
</dbReference>
<dbReference type="InterPro" id="IPR008927">
    <property type="entry name" value="6-PGluconate_DH-like_C_sf"/>
</dbReference>
<dbReference type="GO" id="GO:0008679">
    <property type="term" value="F:2-hydroxy-3-oxopropionate reductase activity"/>
    <property type="evidence" value="ECO:0007669"/>
    <property type="project" value="UniProtKB-EC"/>
</dbReference>
<name>A0A6J5GU37_9BURK</name>
<dbReference type="Gene3D" id="1.10.1040.10">
    <property type="entry name" value="N-(1-d-carboxylethyl)-l-norvaline Dehydrogenase, domain 2"/>
    <property type="match status" value="1"/>
</dbReference>
<protein>
    <submittedName>
        <fullName evidence="6">2-hydroxy-3-oxopropionate reductase</fullName>
        <ecNumber evidence="6">1.1.1.60</ecNumber>
    </submittedName>
</protein>
<evidence type="ECO:0000313" key="7">
    <source>
        <dbReference type="Proteomes" id="UP000494252"/>
    </source>
</evidence>
<dbReference type="PANTHER" id="PTHR43060">
    <property type="entry name" value="3-HYDROXYISOBUTYRATE DEHYDROGENASE-LIKE 1, MITOCHONDRIAL-RELATED"/>
    <property type="match status" value="1"/>
</dbReference>
<dbReference type="InterPro" id="IPR013328">
    <property type="entry name" value="6PGD_dom2"/>
</dbReference>
<dbReference type="Pfam" id="PF14833">
    <property type="entry name" value="NAD_binding_11"/>
    <property type="match status" value="1"/>
</dbReference>
<dbReference type="GO" id="GO:0051287">
    <property type="term" value="F:NAD binding"/>
    <property type="evidence" value="ECO:0007669"/>
    <property type="project" value="InterPro"/>
</dbReference>
<evidence type="ECO:0000256" key="2">
    <source>
        <dbReference type="ARBA" id="ARBA00023027"/>
    </source>
</evidence>
<dbReference type="GO" id="GO:0050661">
    <property type="term" value="F:NADP binding"/>
    <property type="evidence" value="ECO:0007669"/>
    <property type="project" value="InterPro"/>
</dbReference>
<evidence type="ECO:0000256" key="1">
    <source>
        <dbReference type="ARBA" id="ARBA00023002"/>
    </source>
</evidence>
<dbReference type="PIRSF" id="PIRSF000103">
    <property type="entry name" value="HIBADH"/>
    <property type="match status" value="1"/>
</dbReference>